<proteinExistence type="predicted"/>
<sequence length="297" mass="31350">MLVAAIDVGTNSTRLLVAEVSREGILRPVLTDLATTRLGQGIQGGRLLQVAMDRTLAAIVDFVVRAERAGAGKIVLAATSAVRDAANRDQFINAVRSATGRELMVLPGPEEARLSYLGVTSALGDVGGALVIDIGGGSTEFIWRRAGKTRLASINAGAVRMTEVGYDGGQINNAIGDIMQDVLLDNPGEVIGVGGTVTTLAAMAQGMRRYDPRKIHGFRLATARVDELYRLLSSLTIEERRQLPGLQPQRADIIPAGARILSTILHGLARESILVSEADILHGLIMDIAGTGGKLSQ</sequence>
<keyword evidence="3" id="KW-1185">Reference proteome</keyword>
<evidence type="ECO:0000313" key="2">
    <source>
        <dbReference type="EMBL" id="TYO96952.1"/>
    </source>
</evidence>
<dbReference type="Proteomes" id="UP000323166">
    <property type="component" value="Unassembled WGS sequence"/>
</dbReference>
<dbReference type="RefSeq" id="WP_166510810.1">
    <property type="nucleotide sequence ID" value="NZ_VNHM01000003.1"/>
</dbReference>
<evidence type="ECO:0000313" key="3">
    <source>
        <dbReference type="Proteomes" id="UP000323166"/>
    </source>
</evidence>
<dbReference type="SUPFAM" id="SSF53067">
    <property type="entry name" value="Actin-like ATPase domain"/>
    <property type="match status" value="2"/>
</dbReference>
<evidence type="ECO:0000259" key="1">
    <source>
        <dbReference type="Pfam" id="PF02541"/>
    </source>
</evidence>
<dbReference type="InterPro" id="IPR003695">
    <property type="entry name" value="Ppx_GppA_N"/>
</dbReference>
<dbReference type="Gene3D" id="3.30.420.150">
    <property type="entry name" value="Exopolyphosphatase. Domain 2"/>
    <property type="match status" value="1"/>
</dbReference>
<gene>
    <name evidence="2" type="ORF">LX24_00762</name>
</gene>
<dbReference type="Gene3D" id="3.30.420.40">
    <property type="match status" value="1"/>
</dbReference>
<dbReference type="AlphaFoldDB" id="A0A5S4ZVK8"/>
<dbReference type="InterPro" id="IPR050273">
    <property type="entry name" value="GppA/Ppx_hydrolase"/>
</dbReference>
<comment type="caution">
    <text evidence="2">The sequence shown here is derived from an EMBL/GenBank/DDBJ whole genome shotgun (WGS) entry which is preliminary data.</text>
</comment>
<dbReference type="PANTHER" id="PTHR30005">
    <property type="entry name" value="EXOPOLYPHOSPHATASE"/>
    <property type="match status" value="1"/>
</dbReference>
<dbReference type="GO" id="GO:0016462">
    <property type="term" value="F:pyrophosphatase activity"/>
    <property type="evidence" value="ECO:0007669"/>
    <property type="project" value="TreeGrafter"/>
</dbReference>
<reference evidence="2 3" key="1">
    <citation type="submission" date="2019-07" db="EMBL/GenBank/DDBJ databases">
        <title>Genomic Encyclopedia of Type Strains, Phase I: the one thousand microbial genomes (KMG-I) project.</title>
        <authorList>
            <person name="Kyrpides N."/>
        </authorList>
    </citation>
    <scope>NUCLEOTIDE SEQUENCE [LARGE SCALE GENOMIC DNA]</scope>
    <source>
        <strain evidence="2 3">DSM 6562</strain>
    </source>
</reference>
<dbReference type="Pfam" id="PF02541">
    <property type="entry name" value="Ppx-GppA"/>
    <property type="match status" value="1"/>
</dbReference>
<dbReference type="CDD" id="cd24054">
    <property type="entry name" value="ASKHA_NBD_AaPPX-GppA_MtPPX2-like"/>
    <property type="match status" value="1"/>
</dbReference>
<protein>
    <submittedName>
        <fullName evidence="2">Exopolyphosphatase/guanosine-5'-triphosphate, 3'-diphosphate pyrophosphatase</fullName>
    </submittedName>
</protein>
<name>A0A5S4ZVK8_9FIRM</name>
<dbReference type="EMBL" id="VNHM01000003">
    <property type="protein sequence ID" value="TYO96952.1"/>
    <property type="molecule type" value="Genomic_DNA"/>
</dbReference>
<dbReference type="InterPro" id="IPR043129">
    <property type="entry name" value="ATPase_NBD"/>
</dbReference>
<feature type="domain" description="Ppx/GppA phosphatase N-terminal" evidence="1">
    <location>
        <begin position="22"/>
        <end position="289"/>
    </location>
</feature>
<dbReference type="PANTHER" id="PTHR30005:SF13">
    <property type="entry name" value="EXOPOLYPHOSPHATASE 2"/>
    <property type="match status" value="1"/>
</dbReference>
<organism evidence="2 3">
    <name type="scientific">Desulfallas thermosapovorans DSM 6562</name>
    <dbReference type="NCBI Taxonomy" id="1121431"/>
    <lineage>
        <taxon>Bacteria</taxon>
        <taxon>Bacillati</taxon>
        <taxon>Bacillota</taxon>
        <taxon>Clostridia</taxon>
        <taxon>Eubacteriales</taxon>
        <taxon>Desulfallaceae</taxon>
        <taxon>Desulfallas</taxon>
    </lineage>
</organism>
<accession>A0A5S4ZVK8</accession>